<evidence type="ECO:0000256" key="7">
    <source>
        <dbReference type="ARBA" id="ARBA00023163"/>
    </source>
</evidence>
<reference evidence="13 14" key="1">
    <citation type="journal article" date="2023" name="bioRxiv">
        <title>Conserved and derived expression patterns and positive selection on dental genes reveal complex evolutionary context of ever-growing rodent molars.</title>
        <authorList>
            <person name="Calamari Z.T."/>
            <person name="Song A."/>
            <person name="Cohen E."/>
            <person name="Akter M."/>
            <person name="Roy R.D."/>
            <person name="Hallikas O."/>
            <person name="Christensen M.M."/>
            <person name="Li P."/>
            <person name="Marangoni P."/>
            <person name="Jernvall J."/>
            <person name="Klein O.D."/>
        </authorList>
    </citation>
    <scope>NUCLEOTIDE SEQUENCE [LARGE SCALE GENOMIC DNA]</scope>
    <source>
        <strain evidence="13">V071</strain>
    </source>
</reference>
<evidence type="ECO:0000256" key="2">
    <source>
        <dbReference type="ARBA" id="ARBA00022723"/>
    </source>
</evidence>
<comment type="similarity">
    <text evidence="1">Belongs to the nuclear hormone receptor family. NR1 subfamily.</text>
</comment>
<dbReference type="Pfam" id="PF00105">
    <property type="entry name" value="zf-C4"/>
    <property type="match status" value="1"/>
</dbReference>
<dbReference type="InterPro" id="IPR013088">
    <property type="entry name" value="Znf_NHR/GATA"/>
</dbReference>
<keyword evidence="8" id="KW-0675">Receptor</keyword>
<feature type="domain" description="Nuclear receptor" evidence="11">
    <location>
        <begin position="82"/>
        <end position="106"/>
    </location>
</feature>
<keyword evidence="4" id="KW-0862">Zinc</keyword>
<dbReference type="GO" id="GO:0008270">
    <property type="term" value="F:zinc ion binding"/>
    <property type="evidence" value="ECO:0007669"/>
    <property type="project" value="UniProtKB-KW"/>
</dbReference>
<reference evidence="13" key="2">
    <citation type="submission" date="2024-03" db="EMBL/GenBank/DDBJ databases">
        <authorList>
            <person name="Calamari Z.T."/>
        </authorList>
    </citation>
    <scope>NUCLEOTIDE SEQUENCE</scope>
    <source>
        <strain evidence="13">V071</strain>
        <tissue evidence="13">Muscle</tissue>
    </source>
</reference>
<name>A0AAW0GW11_MYOGA</name>
<dbReference type="InterPro" id="IPR050234">
    <property type="entry name" value="Nuclear_hormone_rcpt_NR1"/>
</dbReference>
<evidence type="ECO:0000256" key="10">
    <source>
        <dbReference type="SAM" id="MobiDB-lite"/>
    </source>
</evidence>
<dbReference type="GO" id="GO:0000122">
    <property type="term" value="P:negative regulation of transcription by RNA polymerase II"/>
    <property type="evidence" value="ECO:0007669"/>
    <property type="project" value="TreeGrafter"/>
</dbReference>
<dbReference type="GO" id="GO:0030154">
    <property type="term" value="P:cell differentiation"/>
    <property type="evidence" value="ECO:0007669"/>
    <property type="project" value="TreeGrafter"/>
</dbReference>
<dbReference type="Proteomes" id="UP001488838">
    <property type="component" value="Unassembled WGS sequence"/>
</dbReference>
<gene>
    <name evidence="12" type="ORF">U0070_003620</name>
    <name evidence="13" type="ORF">U0070_014166</name>
</gene>
<organism evidence="13 14">
    <name type="scientific">Myodes glareolus</name>
    <name type="common">Bank vole</name>
    <name type="synonym">Clethrionomys glareolus</name>
    <dbReference type="NCBI Taxonomy" id="447135"/>
    <lineage>
        <taxon>Eukaryota</taxon>
        <taxon>Metazoa</taxon>
        <taxon>Chordata</taxon>
        <taxon>Craniata</taxon>
        <taxon>Vertebrata</taxon>
        <taxon>Euteleostomi</taxon>
        <taxon>Mammalia</taxon>
        <taxon>Eutheria</taxon>
        <taxon>Euarchontoglires</taxon>
        <taxon>Glires</taxon>
        <taxon>Rodentia</taxon>
        <taxon>Myomorpha</taxon>
        <taxon>Muroidea</taxon>
        <taxon>Cricetidae</taxon>
        <taxon>Arvicolinae</taxon>
        <taxon>Myodes</taxon>
    </lineage>
</organism>
<evidence type="ECO:0000256" key="6">
    <source>
        <dbReference type="ARBA" id="ARBA00023125"/>
    </source>
</evidence>
<keyword evidence="2" id="KW-0479">Metal-binding</keyword>
<keyword evidence="14" id="KW-1185">Reference proteome</keyword>
<dbReference type="EMBL" id="JBBHLL010002302">
    <property type="protein sequence ID" value="KAK7795472.1"/>
    <property type="molecule type" value="Genomic_DNA"/>
</dbReference>
<feature type="non-terminal residue" evidence="13">
    <location>
        <position position="1"/>
    </location>
</feature>
<keyword evidence="7" id="KW-0804">Transcription</keyword>
<evidence type="ECO:0000256" key="3">
    <source>
        <dbReference type="ARBA" id="ARBA00022771"/>
    </source>
</evidence>
<dbReference type="PRINTS" id="PR00047">
    <property type="entry name" value="STROIDFINGER"/>
</dbReference>
<evidence type="ECO:0000256" key="1">
    <source>
        <dbReference type="ARBA" id="ARBA00008092"/>
    </source>
</evidence>
<dbReference type="GO" id="GO:0000978">
    <property type="term" value="F:RNA polymerase II cis-regulatory region sequence-specific DNA binding"/>
    <property type="evidence" value="ECO:0007669"/>
    <property type="project" value="TreeGrafter"/>
</dbReference>
<dbReference type="PANTHER" id="PTHR24082">
    <property type="entry name" value="NUCLEAR HORMONE RECEPTOR"/>
    <property type="match status" value="1"/>
</dbReference>
<accession>A0AAW0GW11</accession>
<evidence type="ECO:0000313" key="12">
    <source>
        <dbReference type="EMBL" id="KAK7795472.1"/>
    </source>
</evidence>
<evidence type="ECO:0000256" key="5">
    <source>
        <dbReference type="ARBA" id="ARBA00023015"/>
    </source>
</evidence>
<proteinExistence type="inferred from homology"/>
<protein>
    <recommendedName>
        <fullName evidence="11">Nuclear receptor domain-containing protein</fullName>
    </recommendedName>
</protein>
<keyword evidence="5" id="KW-0805">Transcription regulation</keyword>
<dbReference type="GO" id="GO:0090575">
    <property type="term" value="C:RNA polymerase II transcription regulator complex"/>
    <property type="evidence" value="ECO:0007669"/>
    <property type="project" value="TreeGrafter"/>
</dbReference>
<dbReference type="GO" id="GO:0002154">
    <property type="term" value="P:thyroid hormone receptor signaling pathway"/>
    <property type="evidence" value="ECO:0007669"/>
    <property type="project" value="TreeGrafter"/>
</dbReference>
<dbReference type="GO" id="GO:0004879">
    <property type="term" value="F:nuclear receptor activity"/>
    <property type="evidence" value="ECO:0007669"/>
    <property type="project" value="TreeGrafter"/>
</dbReference>
<keyword evidence="3" id="KW-0863">Zinc-finger</keyword>
<dbReference type="AlphaFoldDB" id="A0AAW0GW11"/>
<evidence type="ECO:0000313" key="13">
    <source>
        <dbReference type="EMBL" id="KAK7795474.1"/>
    </source>
</evidence>
<dbReference type="GO" id="GO:0048384">
    <property type="term" value="P:retinoic acid receptor signaling pathway"/>
    <property type="evidence" value="ECO:0007669"/>
    <property type="project" value="TreeGrafter"/>
</dbReference>
<dbReference type="SUPFAM" id="SSF57716">
    <property type="entry name" value="Glucocorticoid receptor-like (DNA-binding domain)"/>
    <property type="match status" value="1"/>
</dbReference>
<evidence type="ECO:0000313" key="14">
    <source>
        <dbReference type="Proteomes" id="UP001488838"/>
    </source>
</evidence>
<dbReference type="PANTHER" id="PTHR24082:SF42">
    <property type="entry name" value="THYROID HORMONE RECEPTOR ALPHA"/>
    <property type="match status" value="1"/>
</dbReference>
<evidence type="ECO:0000259" key="11">
    <source>
        <dbReference type="Pfam" id="PF00105"/>
    </source>
</evidence>
<dbReference type="EMBL" id="JBBHLL010002299">
    <property type="protein sequence ID" value="KAK7795474.1"/>
    <property type="molecule type" value="Genomic_DNA"/>
</dbReference>
<evidence type="ECO:0000256" key="4">
    <source>
        <dbReference type="ARBA" id="ARBA00022833"/>
    </source>
</evidence>
<dbReference type="Gene3D" id="3.30.50.10">
    <property type="entry name" value="Erythroid Transcription Factor GATA-1, subunit A"/>
    <property type="match status" value="1"/>
</dbReference>
<comment type="caution">
    <text evidence="13">The sequence shown here is derived from an EMBL/GenBank/DDBJ whole genome shotgun (WGS) entry which is preliminary data.</text>
</comment>
<evidence type="ECO:0000256" key="9">
    <source>
        <dbReference type="ARBA" id="ARBA00023242"/>
    </source>
</evidence>
<dbReference type="InterPro" id="IPR001628">
    <property type="entry name" value="Znf_hrmn_rcpt"/>
</dbReference>
<evidence type="ECO:0000256" key="8">
    <source>
        <dbReference type="ARBA" id="ARBA00023170"/>
    </source>
</evidence>
<keyword evidence="6" id="KW-0238">DNA-binding</keyword>
<keyword evidence="9" id="KW-0539">Nucleus</keyword>
<dbReference type="GO" id="GO:0045944">
    <property type="term" value="P:positive regulation of transcription by RNA polymerase II"/>
    <property type="evidence" value="ECO:0007669"/>
    <property type="project" value="TreeGrafter"/>
</dbReference>
<feature type="region of interest" description="Disordered" evidence="10">
    <location>
        <begin position="34"/>
        <end position="67"/>
    </location>
</feature>
<sequence>ISRNDKTLKTSQLLTQYHSPTRLALSSPTCHSLAPPTTPLTPLGRRACARSPDGKRKRKNGQCSLKTSMSGYIPSYLDKDEQCVVCGDKATGYHYRCITCEGCKVWTSHLLSLPHCPTPVSLHTWHDSQSL</sequence>